<proteinExistence type="inferred from homology"/>
<dbReference type="Proteomes" id="UP001396334">
    <property type="component" value="Unassembled WGS sequence"/>
</dbReference>
<evidence type="ECO:0000256" key="1">
    <source>
        <dbReference type="ARBA" id="ARBA00004844"/>
    </source>
</evidence>
<evidence type="ECO:0000313" key="10">
    <source>
        <dbReference type="Proteomes" id="UP001396334"/>
    </source>
</evidence>
<name>A0ABR2AA93_9ROSI</name>
<evidence type="ECO:0000256" key="7">
    <source>
        <dbReference type="ARBA" id="ARBA00023268"/>
    </source>
</evidence>
<evidence type="ECO:0000256" key="3">
    <source>
        <dbReference type="ARBA" id="ARBA00007667"/>
    </source>
</evidence>
<comment type="pathway">
    <text evidence="1">Purine metabolism; IMP biosynthesis via de novo pathway; IMP from 5-formamido-1-(5-phospho-D-ribosyl)imidazole-4-carboxamide: step 1/1.</text>
</comment>
<dbReference type="InterPro" id="IPR002695">
    <property type="entry name" value="PurH-like"/>
</dbReference>
<dbReference type="PROSITE" id="PS51855">
    <property type="entry name" value="MGS"/>
    <property type="match status" value="1"/>
</dbReference>
<evidence type="ECO:0000256" key="4">
    <source>
        <dbReference type="ARBA" id="ARBA00022679"/>
    </source>
</evidence>
<dbReference type="InterPro" id="IPR036914">
    <property type="entry name" value="MGS-like_dom_sf"/>
</dbReference>
<dbReference type="InterPro" id="IPR024051">
    <property type="entry name" value="AICAR_Tfase_dup_dom_sf"/>
</dbReference>
<evidence type="ECO:0000259" key="8">
    <source>
        <dbReference type="PROSITE" id="PS51855"/>
    </source>
</evidence>
<comment type="pathway">
    <text evidence="2">Purine metabolism; IMP biosynthesis via de novo pathway; 5-formamido-1-(5-phospho-D-ribosyl)imidazole-4-carboxamide from 5-amino-1-(5-phospho-D-ribosyl)imidazole-4-carboxamide (10-formyl THF route): step 1/1.</text>
</comment>
<keyword evidence="7" id="KW-0511">Multifunctional enzyme</keyword>
<dbReference type="NCBIfam" id="NF002049">
    <property type="entry name" value="PRK00881.1"/>
    <property type="match status" value="1"/>
</dbReference>
<keyword evidence="5" id="KW-0658">Purine biosynthesis</keyword>
<evidence type="ECO:0000313" key="9">
    <source>
        <dbReference type="EMBL" id="KAK8489933.1"/>
    </source>
</evidence>
<dbReference type="InterPro" id="IPR011607">
    <property type="entry name" value="MGS-like_dom"/>
</dbReference>
<dbReference type="Gene3D" id="3.40.50.1380">
    <property type="entry name" value="Methylglyoxal synthase-like domain"/>
    <property type="match status" value="1"/>
</dbReference>
<dbReference type="HAMAP" id="MF_00139">
    <property type="entry name" value="PurH"/>
    <property type="match status" value="1"/>
</dbReference>
<dbReference type="PANTHER" id="PTHR11692">
    <property type="entry name" value="BIFUNCTIONAL PURINE BIOSYNTHESIS PROTEIN PURH"/>
    <property type="match status" value="1"/>
</dbReference>
<dbReference type="PIRSF" id="PIRSF000414">
    <property type="entry name" value="AICARFT_IMPCHas"/>
    <property type="match status" value="1"/>
</dbReference>
<dbReference type="NCBIfam" id="TIGR00355">
    <property type="entry name" value="purH"/>
    <property type="match status" value="1"/>
</dbReference>
<dbReference type="Pfam" id="PF02142">
    <property type="entry name" value="MGS"/>
    <property type="match status" value="1"/>
</dbReference>
<dbReference type="SUPFAM" id="SSF52335">
    <property type="entry name" value="Methylglyoxal synthase-like"/>
    <property type="match status" value="1"/>
</dbReference>
<dbReference type="Gene3D" id="3.40.140.20">
    <property type="match status" value="2"/>
</dbReference>
<accession>A0ABR2AA93</accession>
<comment type="caution">
    <text evidence="9">The sequence shown here is derived from an EMBL/GenBank/DDBJ whole genome shotgun (WGS) entry which is preliminary data.</text>
</comment>
<dbReference type="SMART" id="SM00851">
    <property type="entry name" value="MGS"/>
    <property type="match status" value="1"/>
</dbReference>
<protein>
    <recommendedName>
        <fullName evidence="8">MGS-like domain-containing protein</fullName>
    </recommendedName>
</protein>
<dbReference type="Pfam" id="PF01808">
    <property type="entry name" value="AICARFT_IMPCHas"/>
    <property type="match status" value="1"/>
</dbReference>
<dbReference type="PANTHER" id="PTHR11692:SF0">
    <property type="entry name" value="BIFUNCTIONAL PURINE BIOSYNTHESIS PROTEIN ATIC"/>
    <property type="match status" value="1"/>
</dbReference>
<organism evidence="9 10">
    <name type="scientific">Hibiscus sabdariffa</name>
    <name type="common">roselle</name>
    <dbReference type="NCBI Taxonomy" id="183260"/>
    <lineage>
        <taxon>Eukaryota</taxon>
        <taxon>Viridiplantae</taxon>
        <taxon>Streptophyta</taxon>
        <taxon>Embryophyta</taxon>
        <taxon>Tracheophyta</taxon>
        <taxon>Spermatophyta</taxon>
        <taxon>Magnoliopsida</taxon>
        <taxon>eudicotyledons</taxon>
        <taxon>Gunneridae</taxon>
        <taxon>Pentapetalae</taxon>
        <taxon>rosids</taxon>
        <taxon>malvids</taxon>
        <taxon>Malvales</taxon>
        <taxon>Malvaceae</taxon>
        <taxon>Malvoideae</taxon>
        <taxon>Hibiscus</taxon>
    </lineage>
</organism>
<dbReference type="CDD" id="cd01421">
    <property type="entry name" value="IMPCH"/>
    <property type="match status" value="1"/>
</dbReference>
<feature type="domain" description="MGS-like" evidence="8">
    <location>
        <begin position="73"/>
        <end position="225"/>
    </location>
</feature>
<evidence type="ECO:0000256" key="2">
    <source>
        <dbReference type="ARBA" id="ARBA00004954"/>
    </source>
</evidence>
<comment type="similarity">
    <text evidence="3">Belongs to the PurH family.</text>
</comment>
<dbReference type="InterPro" id="IPR016193">
    <property type="entry name" value="Cytidine_deaminase-like"/>
</dbReference>
<reference evidence="9 10" key="1">
    <citation type="journal article" date="2024" name="G3 (Bethesda)">
        <title>Genome assembly of Hibiscus sabdariffa L. provides insights into metabolisms of medicinal natural products.</title>
        <authorList>
            <person name="Kim T."/>
        </authorList>
    </citation>
    <scope>NUCLEOTIDE SEQUENCE [LARGE SCALE GENOMIC DNA]</scope>
    <source>
        <strain evidence="9">TK-2024</strain>
        <tissue evidence="9">Old leaves</tissue>
    </source>
</reference>
<evidence type="ECO:0000256" key="5">
    <source>
        <dbReference type="ARBA" id="ARBA00022755"/>
    </source>
</evidence>
<evidence type="ECO:0000256" key="6">
    <source>
        <dbReference type="ARBA" id="ARBA00022801"/>
    </source>
</evidence>
<dbReference type="EMBL" id="JBBPBN010000293">
    <property type="protein sequence ID" value="KAK8489933.1"/>
    <property type="molecule type" value="Genomic_DNA"/>
</dbReference>
<keyword evidence="6" id="KW-0378">Hydrolase</keyword>
<keyword evidence="10" id="KW-1185">Reference proteome</keyword>
<dbReference type="SMART" id="SM00798">
    <property type="entry name" value="AICARFT_IMPCHas"/>
    <property type="match status" value="1"/>
</dbReference>
<gene>
    <name evidence="9" type="ORF">V6N11_066599</name>
</gene>
<sequence>MLGAAASSASTIPTTASTVRRAFQGNTLNSVSVALSHHSIACGRFHFVSLRSFAAGSTKAMSHSQSLAPSELGPQSSASGNKQALISLSDKKDLTLLGNGLQKLGYTIVSTGGTASALENAGVSVTKVEQLTCFPEMLDGRVKTLHPNIHGGILARRDLKHHMEALNDHGIGTFDVVVVNLYPFYDKVTSTGGIAFDDGVENIDIGGPAMIRAAAKNHKDVLVVVDSLDYPALLEFLEGGQDDLQFRRKLAWKAFAHVASYDSAVSEWLWEQTVGDKFPPNLTMPLSLKISLRYGENPHQKAAFYVDKSLSEVNAGGIATAVQHHGKEMSYNNYLDADAAWNCVSEFRNPTCVIVKHTNPCGVASRDDILEAYRLAVKADPVSAFGGIIAFNIEVDEVLAKEIREFRSPTDGETRMFYEIVVAPKYTEKGLEILRGKSKTLRILEAKKNEKGKFSLRQVGGGWLAQDSDDLTPEDIQFNVVSEKKPQDSELRDAEFAWLCVKHVKSNAIVIAKDNCMLGMGSGQPNRLESLRIAFRKAGDEVKGAALASDAFFPFAWKDAVEEACENGIGVIAEPGGEH</sequence>
<keyword evidence="4" id="KW-0808">Transferase</keyword>
<dbReference type="SUPFAM" id="SSF53927">
    <property type="entry name" value="Cytidine deaminase-like"/>
    <property type="match status" value="1"/>
</dbReference>